<reference evidence="1 2" key="1">
    <citation type="journal article" date="2009" name="BMC Genomics">
        <title>The complete genome sequence of Xanthomonas albilineans provides new insights into the reductive genome evolution of the xylem-limited Xanthomonadaceae.</title>
        <authorList>
            <person name="Pieretti I."/>
            <person name="Royer M."/>
            <person name="Barbe V."/>
            <person name="Carrere S."/>
            <person name="Koebnik R."/>
            <person name="Cociancich S."/>
            <person name="Couloux A."/>
            <person name="Darrasse A."/>
            <person name="Gouzy J."/>
            <person name="Jacques M.A."/>
            <person name="Lauber E."/>
            <person name="Manceau C."/>
            <person name="Mangenot S."/>
            <person name="Poussier S."/>
            <person name="Segurens B."/>
            <person name="Szurek B."/>
            <person name="Verdier V."/>
            <person name="Arlat M."/>
            <person name="Rott P."/>
        </authorList>
    </citation>
    <scope>NUCLEOTIDE SEQUENCE [LARGE SCALE GENOMIC DNA]</scope>
    <source>
        <strain evidence="2">GPE PC73 / CFBP 7063</strain>
    </source>
</reference>
<sequence length="358" mass="39873">MPSPRSRPVRCRRRKIASIWQWMLARRSTPLTIEARFPMTPLSRLLRNVLLGVLVCLGLPLLASSPSLAVAPASITPPTPLLWKVIGPRGTLYLLGSFHLLKSEDYPLAHEVDAAYAASTRLLFELAPKDVDSPQLGAQMLQAAQRHDGKRLQDDLDPATWQRLRRYAAGHGLPLAQMSGLEPWFVGLSISIADMKTQGLQADAGLDRHFMEMAVQAGKSVEGLESASTQIALLQGMDPVEQRQMLTEALDDAEQGATQTLRLHDAWRGGDERQLWQELGVQMKHDYPRLYQRIDVERNRAWLPRLEQRLQDGQGDTLVVVGALHLLGPDGVVEGLRARGYKVERLCAGCRTTPARQR</sequence>
<dbReference type="AlphaFoldDB" id="D2UCT4"/>
<name>D2UCT4_XANAP</name>
<dbReference type="Proteomes" id="UP000001890">
    <property type="component" value="Chromosome"/>
</dbReference>
<dbReference type="STRING" id="380358.XALC_1096"/>
<evidence type="ECO:0008006" key="3">
    <source>
        <dbReference type="Google" id="ProtNLM"/>
    </source>
</evidence>
<accession>D2UCT4</accession>
<dbReference type="EMBL" id="FP565176">
    <property type="protein sequence ID" value="CBA15610.1"/>
    <property type="molecule type" value="Genomic_DNA"/>
</dbReference>
<dbReference type="CDD" id="cd14789">
    <property type="entry name" value="Tiki"/>
    <property type="match status" value="1"/>
</dbReference>
<proteinExistence type="predicted"/>
<dbReference type="InterPro" id="IPR047111">
    <property type="entry name" value="YbaP-like"/>
</dbReference>
<dbReference type="PANTHER" id="PTHR40590">
    <property type="entry name" value="CYTOPLASMIC PROTEIN-RELATED"/>
    <property type="match status" value="1"/>
</dbReference>
<dbReference type="eggNOG" id="COG3735">
    <property type="taxonomic scope" value="Bacteria"/>
</dbReference>
<protein>
    <recommendedName>
        <fullName evidence="3">TraB/GumN family protein</fullName>
    </recommendedName>
</protein>
<gene>
    <name evidence="1" type="ordered locus">XALc_1096</name>
</gene>
<dbReference type="Pfam" id="PF01963">
    <property type="entry name" value="TraB_PrgY_gumN"/>
    <property type="match status" value="1"/>
</dbReference>
<keyword evidence="2" id="KW-1185">Reference proteome</keyword>
<dbReference type="KEGG" id="xal:XALC_1096"/>
<evidence type="ECO:0000313" key="1">
    <source>
        <dbReference type="EMBL" id="CBA15610.1"/>
    </source>
</evidence>
<evidence type="ECO:0000313" key="2">
    <source>
        <dbReference type="Proteomes" id="UP000001890"/>
    </source>
</evidence>
<dbReference type="PANTHER" id="PTHR40590:SF1">
    <property type="entry name" value="CYTOPLASMIC PROTEIN"/>
    <property type="match status" value="1"/>
</dbReference>
<dbReference type="InterPro" id="IPR002816">
    <property type="entry name" value="TraB/PrgY/GumN_fam"/>
</dbReference>
<organism evidence="1 2">
    <name type="scientific">Xanthomonas albilineans (strain GPE PC73 / CFBP 7063)</name>
    <dbReference type="NCBI Taxonomy" id="380358"/>
    <lineage>
        <taxon>Bacteria</taxon>
        <taxon>Pseudomonadati</taxon>
        <taxon>Pseudomonadota</taxon>
        <taxon>Gammaproteobacteria</taxon>
        <taxon>Lysobacterales</taxon>
        <taxon>Lysobacteraceae</taxon>
        <taxon>Xanthomonas</taxon>
    </lineage>
</organism>